<evidence type="ECO:0000256" key="2">
    <source>
        <dbReference type="ARBA" id="ARBA00022694"/>
    </source>
</evidence>
<organism evidence="6 7">
    <name type="scientific">Mycoemilia scoparia</name>
    <dbReference type="NCBI Taxonomy" id="417184"/>
    <lineage>
        <taxon>Eukaryota</taxon>
        <taxon>Fungi</taxon>
        <taxon>Fungi incertae sedis</taxon>
        <taxon>Zoopagomycota</taxon>
        <taxon>Kickxellomycotina</taxon>
        <taxon>Kickxellomycetes</taxon>
        <taxon>Kickxellales</taxon>
        <taxon>Kickxellaceae</taxon>
        <taxon>Mycoemilia</taxon>
    </lineage>
</organism>
<proteinExistence type="predicted"/>
<sequence length="241" mass="26118">MDIDKGLLEASSGQSGHIGIDTSSSNQAIGAATTNSNNNTTTTTTTTNPIGNNRNSNGSSIDGSGNISNTNSATGTNDPTDDDDIHNTSDGGKPTEFGTISMPSKISRRRPSRPPSKENDIYVTREKYKMESQIKRAKHLLLDKKFPFVNIHALGAAIGHAIILANQLRERMYNQVNLETSISTTNVYDDIVPANEANKNPQQCTHNFSHTLIQEQEIRTNSRKTPTITIKASLKETSSSS</sequence>
<accession>A0A9W8A930</accession>
<dbReference type="PANTHER" id="PTHR15314">
    <property type="entry name" value="RIBONUCLEASE P PROTEIN SUBUNIT P20"/>
    <property type="match status" value="1"/>
</dbReference>
<evidence type="ECO:0000259" key="5">
    <source>
        <dbReference type="Pfam" id="PF01918"/>
    </source>
</evidence>
<evidence type="ECO:0000256" key="1">
    <source>
        <dbReference type="ARBA" id="ARBA00004604"/>
    </source>
</evidence>
<feature type="compositionally biased region" description="Low complexity" evidence="4">
    <location>
        <begin position="33"/>
        <end position="72"/>
    </location>
</feature>
<feature type="region of interest" description="Disordered" evidence="4">
    <location>
        <begin position="1"/>
        <end position="121"/>
    </location>
</feature>
<dbReference type="AlphaFoldDB" id="A0A9W8A930"/>
<dbReference type="PANTHER" id="PTHR15314:SF1">
    <property type="entry name" value="RIBONUCLEASE P PROTEIN SUBUNIT P20"/>
    <property type="match status" value="1"/>
</dbReference>
<gene>
    <name evidence="6" type="ORF">H4219_001646</name>
</gene>
<evidence type="ECO:0000256" key="3">
    <source>
        <dbReference type="ARBA" id="ARBA00023242"/>
    </source>
</evidence>
<dbReference type="GO" id="GO:0003676">
    <property type="term" value="F:nucleic acid binding"/>
    <property type="evidence" value="ECO:0007669"/>
    <property type="project" value="InterPro"/>
</dbReference>
<comment type="subcellular location">
    <subcellularLocation>
        <location evidence="1">Nucleus</location>
        <location evidence="1">Nucleolus</location>
    </subcellularLocation>
</comment>
<dbReference type="InterPro" id="IPR036882">
    <property type="entry name" value="Alba-like_dom_sf"/>
</dbReference>
<dbReference type="SUPFAM" id="SSF82704">
    <property type="entry name" value="AlbA-like"/>
    <property type="match status" value="1"/>
</dbReference>
<protein>
    <recommendedName>
        <fullName evidence="5">DNA/RNA-binding protein Alba-like domain-containing protein</fullName>
    </recommendedName>
</protein>
<name>A0A9W8A930_9FUNG</name>
<dbReference type="Proteomes" id="UP001150538">
    <property type="component" value="Unassembled WGS sequence"/>
</dbReference>
<dbReference type="GO" id="GO:0005655">
    <property type="term" value="C:nucleolar ribonuclease P complex"/>
    <property type="evidence" value="ECO:0007669"/>
    <property type="project" value="InterPro"/>
</dbReference>
<dbReference type="Gene3D" id="3.30.110.20">
    <property type="entry name" value="Alba-like domain"/>
    <property type="match status" value="1"/>
</dbReference>
<dbReference type="Pfam" id="PF01918">
    <property type="entry name" value="Alba"/>
    <property type="match status" value="1"/>
</dbReference>
<keyword evidence="7" id="KW-1185">Reference proteome</keyword>
<feature type="domain" description="DNA/RNA-binding protein Alba-like" evidence="5">
    <location>
        <begin position="119"/>
        <end position="177"/>
    </location>
</feature>
<dbReference type="EMBL" id="JANBPU010000019">
    <property type="protein sequence ID" value="KAJ1919985.1"/>
    <property type="molecule type" value="Genomic_DNA"/>
</dbReference>
<reference evidence="6" key="1">
    <citation type="submission" date="2022-07" db="EMBL/GenBank/DDBJ databases">
        <title>Phylogenomic reconstructions and comparative analyses of Kickxellomycotina fungi.</title>
        <authorList>
            <person name="Reynolds N.K."/>
            <person name="Stajich J.E."/>
            <person name="Barry K."/>
            <person name="Grigoriev I.V."/>
            <person name="Crous P."/>
            <person name="Smith M.E."/>
        </authorList>
    </citation>
    <scope>NUCLEOTIDE SEQUENCE</scope>
    <source>
        <strain evidence="6">NBRC 100468</strain>
    </source>
</reference>
<dbReference type="GO" id="GO:0001682">
    <property type="term" value="P:tRNA 5'-leader removal"/>
    <property type="evidence" value="ECO:0007669"/>
    <property type="project" value="InterPro"/>
</dbReference>
<dbReference type="GO" id="GO:0000172">
    <property type="term" value="C:ribonuclease MRP complex"/>
    <property type="evidence" value="ECO:0007669"/>
    <property type="project" value="InterPro"/>
</dbReference>
<evidence type="ECO:0000313" key="6">
    <source>
        <dbReference type="EMBL" id="KAJ1919985.1"/>
    </source>
</evidence>
<dbReference type="OrthoDB" id="416729at2759"/>
<feature type="compositionally biased region" description="Polar residues" evidence="4">
    <location>
        <begin position="11"/>
        <end position="28"/>
    </location>
</feature>
<keyword evidence="2" id="KW-0819">tRNA processing</keyword>
<evidence type="ECO:0000313" key="7">
    <source>
        <dbReference type="Proteomes" id="UP001150538"/>
    </source>
</evidence>
<dbReference type="InterPro" id="IPR002775">
    <property type="entry name" value="DNA/RNA-bd_Alba-like"/>
</dbReference>
<evidence type="ECO:0000256" key="4">
    <source>
        <dbReference type="SAM" id="MobiDB-lite"/>
    </source>
</evidence>
<keyword evidence="3" id="KW-0539">Nucleus</keyword>
<comment type="caution">
    <text evidence="6">The sequence shown here is derived from an EMBL/GenBank/DDBJ whole genome shotgun (WGS) entry which is preliminary data.</text>
</comment>
<dbReference type="InterPro" id="IPR014612">
    <property type="entry name" value="Pop7/Rpp20"/>
</dbReference>